<proteinExistence type="inferred from homology"/>
<evidence type="ECO:0000313" key="4">
    <source>
        <dbReference type="EMBL" id="SCA56537.1"/>
    </source>
</evidence>
<feature type="domain" description="DSBA-like thioredoxin" evidence="3">
    <location>
        <begin position="4"/>
        <end position="196"/>
    </location>
</feature>
<dbReference type="AlphaFoldDB" id="A0A1C3RGV5"/>
<dbReference type="STRING" id="1867952.MTBPR1_200017"/>
<dbReference type="EMBL" id="FLYE01000013">
    <property type="protein sequence ID" value="SCA56537.1"/>
    <property type="molecule type" value="Genomic_DNA"/>
</dbReference>
<dbReference type="GO" id="GO:0006749">
    <property type="term" value="P:glutathione metabolic process"/>
    <property type="evidence" value="ECO:0007669"/>
    <property type="project" value="TreeGrafter"/>
</dbReference>
<dbReference type="PANTHER" id="PTHR42943:SF13">
    <property type="entry name" value="GLUTATHIONE S-TRANSFERASE KAPPA-RELATED"/>
    <property type="match status" value="1"/>
</dbReference>
<evidence type="ECO:0000259" key="3">
    <source>
        <dbReference type="Pfam" id="PF01323"/>
    </source>
</evidence>
<dbReference type="Gene3D" id="3.40.30.10">
    <property type="entry name" value="Glutaredoxin"/>
    <property type="match status" value="1"/>
</dbReference>
<comment type="catalytic activity">
    <reaction evidence="1">
        <text>2-hydroxychromene-2-carboxylate = (3E)-4-(2-hydroxyphenyl)-2-oxobut-3-enoate</text>
        <dbReference type="Rhea" id="RHEA:27401"/>
        <dbReference type="ChEBI" id="CHEBI:59350"/>
        <dbReference type="ChEBI" id="CHEBI:59353"/>
        <dbReference type="EC" id="5.99.1.4"/>
    </reaction>
</comment>
<dbReference type="PANTHER" id="PTHR42943">
    <property type="entry name" value="GLUTATHIONE S-TRANSFERASE KAPPA"/>
    <property type="match status" value="1"/>
</dbReference>
<dbReference type="OrthoDB" id="5244108at2"/>
<dbReference type="PIRSF" id="PIRSF006386">
    <property type="entry name" value="HCCAis_GSTk"/>
    <property type="match status" value="1"/>
</dbReference>
<dbReference type="InterPro" id="IPR014440">
    <property type="entry name" value="HCCAis_GSTk"/>
</dbReference>
<dbReference type="InterPro" id="IPR044087">
    <property type="entry name" value="NahD-like"/>
</dbReference>
<gene>
    <name evidence="4" type="ORF">MTBPR1_200017</name>
</gene>
<dbReference type="GO" id="GO:0004364">
    <property type="term" value="F:glutathione transferase activity"/>
    <property type="evidence" value="ECO:0007669"/>
    <property type="project" value="TreeGrafter"/>
</dbReference>
<protein>
    <recommendedName>
        <fullName evidence="1">2-hydroxychromene-2-carboxylate isomerase</fullName>
        <ecNumber evidence="1">5.99.1.4</ecNumber>
    </recommendedName>
</protein>
<organism evidence="4 5">
    <name type="scientific">Candidatus Terasakiella magnetica</name>
    <dbReference type="NCBI Taxonomy" id="1867952"/>
    <lineage>
        <taxon>Bacteria</taxon>
        <taxon>Pseudomonadati</taxon>
        <taxon>Pseudomonadota</taxon>
        <taxon>Alphaproteobacteria</taxon>
        <taxon>Rhodospirillales</taxon>
        <taxon>Terasakiellaceae</taxon>
        <taxon>Terasakiella</taxon>
    </lineage>
</organism>
<evidence type="ECO:0000256" key="2">
    <source>
        <dbReference type="PIRSR" id="PIRSR006386-1"/>
    </source>
</evidence>
<dbReference type="InterPro" id="IPR036249">
    <property type="entry name" value="Thioredoxin-like_sf"/>
</dbReference>
<dbReference type="GO" id="GO:0004602">
    <property type="term" value="F:glutathione peroxidase activity"/>
    <property type="evidence" value="ECO:0007669"/>
    <property type="project" value="TreeGrafter"/>
</dbReference>
<dbReference type="Proteomes" id="UP000231658">
    <property type="component" value="Unassembled WGS sequence"/>
</dbReference>
<evidence type="ECO:0000256" key="1">
    <source>
        <dbReference type="PIRNR" id="PIRNR006386"/>
    </source>
</evidence>
<evidence type="ECO:0000313" key="5">
    <source>
        <dbReference type="Proteomes" id="UP000231658"/>
    </source>
</evidence>
<keyword evidence="1 4" id="KW-0413">Isomerase</keyword>
<comment type="similarity">
    <text evidence="1">Belongs to the GST superfamily. NadH family.</text>
</comment>
<name>A0A1C3RGV5_9PROT</name>
<dbReference type="EC" id="5.99.1.4" evidence="1"/>
<sequence>MTKTVLYYHSLISPYTYLAQPRIIELGKREDVNIIYKPFDIGTIFGEIGTKPPGQRHASLQAYRLLELERWSKELGLPMNLQPKHFPAPSNLASAMLIEAQDQGLDVAPFAMAVLKAVWVDEQNIADEGTLIKIADDLACDGKALAEAASTEAAQEKFTVSSQEAIEAGVFGSPSLVIDGEIFWGQDRIELATKRLG</sequence>
<dbReference type="Pfam" id="PF01323">
    <property type="entry name" value="DSBA"/>
    <property type="match status" value="1"/>
</dbReference>
<dbReference type="SUPFAM" id="SSF52833">
    <property type="entry name" value="Thioredoxin-like"/>
    <property type="match status" value="1"/>
</dbReference>
<dbReference type="InterPro" id="IPR051924">
    <property type="entry name" value="GST_Kappa/NadH"/>
</dbReference>
<dbReference type="InterPro" id="IPR001853">
    <property type="entry name" value="DSBA-like_thioredoxin_dom"/>
</dbReference>
<dbReference type="GO" id="GO:0018845">
    <property type="term" value="F:2-hydroxychromene-2-carboxylate isomerase activity"/>
    <property type="evidence" value="ECO:0007669"/>
    <property type="project" value="UniProtKB-UniRule"/>
</dbReference>
<reference evidence="4 5" key="1">
    <citation type="submission" date="2016-07" db="EMBL/GenBank/DDBJ databases">
        <authorList>
            <person name="Lefevre C.T."/>
        </authorList>
    </citation>
    <scope>NUCLEOTIDE SEQUENCE [LARGE SCALE GENOMIC DNA]</scope>
    <source>
        <strain evidence="4">PR1</strain>
    </source>
</reference>
<keyword evidence="5" id="KW-1185">Reference proteome</keyword>
<dbReference type="GO" id="GO:1901170">
    <property type="term" value="P:naphthalene catabolic process"/>
    <property type="evidence" value="ECO:0007669"/>
    <property type="project" value="InterPro"/>
</dbReference>
<dbReference type="RefSeq" id="WP_069188641.1">
    <property type="nucleotide sequence ID" value="NZ_FLYE01000013.1"/>
</dbReference>
<feature type="active site" description="Nucleophile" evidence="2">
    <location>
        <position position="13"/>
    </location>
</feature>
<accession>A0A1C3RGV5</accession>
<dbReference type="CDD" id="cd03022">
    <property type="entry name" value="DsbA_HCCA_Iso"/>
    <property type="match status" value="1"/>
</dbReference>